<feature type="transmembrane region" description="Helical" evidence="2">
    <location>
        <begin position="73"/>
        <end position="89"/>
    </location>
</feature>
<feature type="compositionally biased region" description="Basic and acidic residues" evidence="1">
    <location>
        <begin position="110"/>
        <end position="124"/>
    </location>
</feature>
<feature type="transmembrane region" description="Helical" evidence="2">
    <location>
        <begin position="44"/>
        <end position="61"/>
    </location>
</feature>
<organism evidence="3 4">
    <name type="scientific">Batillaria attramentaria</name>
    <dbReference type="NCBI Taxonomy" id="370345"/>
    <lineage>
        <taxon>Eukaryota</taxon>
        <taxon>Metazoa</taxon>
        <taxon>Spiralia</taxon>
        <taxon>Lophotrochozoa</taxon>
        <taxon>Mollusca</taxon>
        <taxon>Gastropoda</taxon>
        <taxon>Caenogastropoda</taxon>
        <taxon>Sorbeoconcha</taxon>
        <taxon>Cerithioidea</taxon>
        <taxon>Batillariidae</taxon>
        <taxon>Batillaria</taxon>
    </lineage>
</organism>
<protein>
    <submittedName>
        <fullName evidence="3">Uncharacterized protein</fullName>
    </submittedName>
</protein>
<evidence type="ECO:0000256" key="2">
    <source>
        <dbReference type="SAM" id="Phobius"/>
    </source>
</evidence>
<dbReference type="Proteomes" id="UP001519460">
    <property type="component" value="Unassembled WGS sequence"/>
</dbReference>
<reference evidence="3 4" key="1">
    <citation type="journal article" date="2023" name="Sci. Data">
        <title>Genome assembly of the Korean intertidal mud-creeper Batillaria attramentaria.</title>
        <authorList>
            <person name="Patra A.K."/>
            <person name="Ho P.T."/>
            <person name="Jun S."/>
            <person name="Lee S.J."/>
            <person name="Kim Y."/>
            <person name="Won Y.J."/>
        </authorList>
    </citation>
    <scope>NUCLEOTIDE SEQUENCE [LARGE SCALE GENOMIC DNA]</scope>
    <source>
        <strain evidence="3">Wonlab-2016</strain>
    </source>
</reference>
<dbReference type="EMBL" id="JACVVK020000103">
    <property type="protein sequence ID" value="KAK7492478.1"/>
    <property type="molecule type" value="Genomic_DNA"/>
</dbReference>
<keyword evidence="2" id="KW-1133">Transmembrane helix</keyword>
<accession>A0ABD0KZ99</accession>
<dbReference type="AlphaFoldDB" id="A0ABD0KZ99"/>
<name>A0ABD0KZ99_9CAEN</name>
<evidence type="ECO:0000313" key="3">
    <source>
        <dbReference type="EMBL" id="KAK7492478.1"/>
    </source>
</evidence>
<feature type="compositionally biased region" description="Polar residues" evidence="1">
    <location>
        <begin position="135"/>
        <end position="144"/>
    </location>
</feature>
<keyword evidence="4" id="KW-1185">Reference proteome</keyword>
<gene>
    <name evidence="3" type="ORF">BaRGS_00016351</name>
</gene>
<evidence type="ECO:0000256" key="1">
    <source>
        <dbReference type="SAM" id="MobiDB-lite"/>
    </source>
</evidence>
<comment type="caution">
    <text evidence="3">The sequence shown here is derived from an EMBL/GenBank/DDBJ whole genome shotgun (WGS) entry which is preliminary data.</text>
</comment>
<evidence type="ECO:0000313" key="4">
    <source>
        <dbReference type="Proteomes" id="UP001519460"/>
    </source>
</evidence>
<feature type="region of interest" description="Disordered" evidence="1">
    <location>
        <begin position="100"/>
        <end position="144"/>
    </location>
</feature>
<proteinExistence type="predicted"/>
<sequence>MSANTENSVGFFVVVFFAREESQTKYLPHLRNERPLFTINRNNHVIVVLILNTLSAVPADLPLAATQDKNKDAVLVVLLTMLVCFLHRCRLLHKMSTASAETQIALDRQPTPERKVISTRDRKDNPKRKHKKPTECQNISGKQT</sequence>
<keyword evidence="2" id="KW-0812">Transmembrane</keyword>
<keyword evidence="2" id="KW-0472">Membrane</keyword>